<evidence type="ECO:0000256" key="6">
    <source>
        <dbReference type="ARBA" id="ARBA00023211"/>
    </source>
</evidence>
<protein>
    <submittedName>
        <fullName evidence="9">Damage-control phosphatase ARMT1 family protein</fullName>
    </submittedName>
</protein>
<dbReference type="InterPro" id="IPR036075">
    <property type="entry name" value="ARMT-1-like_metal-bd_sf"/>
</dbReference>
<dbReference type="RefSeq" id="WP_344127237.1">
    <property type="nucleotide sequence ID" value="NZ_BAAALT010000031.1"/>
</dbReference>
<reference evidence="10" key="1">
    <citation type="journal article" date="2019" name="Int. J. Syst. Evol. Microbiol.">
        <title>The Global Catalogue of Microorganisms (GCM) 10K type strain sequencing project: providing services to taxonomists for standard genome sequencing and annotation.</title>
        <authorList>
            <consortium name="The Broad Institute Genomics Platform"/>
            <consortium name="The Broad Institute Genome Sequencing Center for Infectious Disease"/>
            <person name="Wu L."/>
            <person name="Ma J."/>
        </authorList>
    </citation>
    <scope>NUCLEOTIDE SEQUENCE [LARGE SCALE GENOMIC DNA]</scope>
    <source>
        <strain evidence="10">JCM 13250</strain>
    </source>
</reference>
<sequence length="368" mass="40139">MTGLPPEIRSNVPGTYPYGVWRRRHPRLLAQIRDAHLYPPAIRDAIDALSDETTDGVMTPLPRTAHDHATWNGWGREHFGAPWPDAPFLWAEAYFYRRLLEAVEYFRPGPWAGVDPFDFLKTEDLEKYAPEHVEGEALLLASLWGNLNDLGFKAGADLPETAAVGLVADDSTEVWSILRPDAGLALVVVADNAGAEIIADLALIDHLLATDRARTVTLHIKPHPTFVSDAVTADVHTALRLLPAEVTDRLRAASAAGRFALATHAFYCAPYSYHHAPADLAATFAAADLTILKGDLNYRRLVGDRHWPATTPFVTAAAYFPGPVVTLRTLKSDALVGLTEATLGALDATGEAWRTTATHALIQARLAR</sequence>
<dbReference type="Proteomes" id="UP001500218">
    <property type="component" value="Unassembled WGS sequence"/>
</dbReference>
<accession>A0ABP4XRB4</accession>
<keyword evidence="6" id="KW-0464">Manganese</keyword>
<dbReference type="InterPro" id="IPR002791">
    <property type="entry name" value="ARMT1-like_metal-bd"/>
</dbReference>
<dbReference type="EMBL" id="BAAALT010000031">
    <property type="protein sequence ID" value="GAA1792207.1"/>
    <property type="molecule type" value="Genomic_DNA"/>
</dbReference>
<comment type="cofactor">
    <cofactor evidence="2">
        <name>Mn(2+)</name>
        <dbReference type="ChEBI" id="CHEBI:29035"/>
    </cofactor>
</comment>
<proteinExistence type="inferred from homology"/>
<evidence type="ECO:0000313" key="9">
    <source>
        <dbReference type="EMBL" id="GAA1792207.1"/>
    </source>
</evidence>
<name>A0ABP4XRB4_9ACTN</name>
<dbReference type="Gene3D" id="3.40.50.10880">
    <property type="entry name" value="Uncharacterised protein PF01937, DUF89, domain 3"/>
    <property type="match status" value="1"/>
</dbReference>
<evidence type="ECO:0000256" key="3">
    <source>
        <dbReference type="ARBA" id="ARBA00009519"/>
    </source>
</evidence>
<evidence type="ECO:0000256" key="4">
    <source>
        <dbReference type="ARBA" id="ARBA00022723"/>
    </source>
</evidence>
<evidence type="ECO:0000313" key="10">
    <source>
        <dbReference type="Proteomes" id="UP001500218"/>
    </source>
</evidence>
<dbReference type="Gene3D" id="1.20.930.60">
    <property type="match status" value="1"/>
</dbReference>
<dbReference type="Pfam" id="PF01937">
    <property type="entry name" value="ARMT1-like_dom"/>
    <property type="match status" value="1"/>
</dbReference>
<feature type="domain" description="Damage-control phosphatase ARMT1-like metal-binding" evidence="8">
    <location>
        <begin position="45"/>
        <end position="343"/>
    </location>
</feature>
<evidence type="ECO:0000256" key="5">
    <source>
        <dbReference type="ARBA" id="ARBA00022801"/>
    </source>
</evidence>
<gene>
    <name evidence="9" type="ORF">GCM10009682_12720</name>
</gene>
<evidence type="ECO:0000259" key="8">
    <source>
        <dbReference type="Pfam" id="PF01937"/>
    </source>
</evidence>
<comment type="similarity">
    <text evidence="3">Belongs to the damage-control phosphatase family. Sugar phosphate phosphatase III subfamily.</text>
</comment>
<dbReference type="PANTHER" id="PTHR12260">
    <property type="entry name" value="DAMAGE-CONTROL PHOSPHATASE ARMT1"/>
    <property type="match status" value="1"/>
</dbReference>
<keyword evidence="10" id="KW-1185">Reference proteome</keyword>
<dbReference type="PANTHER" id="PTHR12260:SF6">
    <property type="entry name" value="DAMAGE-CONTROL PHOSPHATASE ARMT1"/>
    <property type="match status" value="1"/>
</dbReference>
<dbReference type="SUPFAM" id="SSF111321">
    <property type="entry name" value="AF1104-like"/>
    <property type="match status" value="1"/>
</dbReference>
<comment type="catalytic activity">
    <reaction evidence="1">
        <text>beta-D-fructose 1-phosphate + H2O = D-fructose + phosphate</text>
        <dbReference type="Rhea" id="RHEA:35603"/>
        <dbReference type="ChEBI" id="CHEBI:15377"/>
        <dbReference type="ChEBI" id="CHEBI:37721"/>
        <dbReference type="ChEBI" id="CHEBI:43474"/>
        <dbReference type="ChEBI" id="CHEBI:138881"/>
    </reaction>
</comment>
<dbReference type="InterPro" id="IPR039763">
    <property type="entry name" value="ARMT1"/>
</dbReference>
<keyword evidence="5" id="KW-0378">Hydrolase</keyword>
<evidence type="ECO:0000256" key="7">
    <source>
        <dbReference type="ARBA" id="ARBA00048809"/>
    </source>
</evidence>
<keyword evidence="4" id="KW-0479">Metal-binding</keyword>
<organism evidence="9 10">
    <name type="scientific">Luedemannella flava</name>
    <dbReference type="NCBI Taxonomy" id="349316"/>
    <lineage>
        <taxon>Bacteria</taxon>
        <taxon>Bacillati</taxon>
        <taxon>Actinomycetota</taxon>
        <taxon>Actinomycetes</taxon>
        <taxon>Micromonosporales</taxon>
        <taxon>Micromonosporaceae</taxon>
        <taxon>Luedemannella</taxon>
    </lineage>
</organism>
<evidence type="ECO:0000256" key="2">
    <source>
        <dbReference type="ARBA" id="ARBA00001936"/>
    </source>
</evidence>
<comment type="caution">
    <text evidence="9">The sequence shown here is derived from an EMBL/GenBank/DDBJ whole genome shotgun (WGS) entry which is preliminary data.</text>
</comment>
<comment type="catalytic activity">
    <reaction evidence="7">
        <text>beta-D-fructose 6-phosphate = dihydroxyacetone + D-glyceraldehyde 3-phosphate</text>
        <dbReference type="Rhea" id="RHEA:28002"/>
        <dbReference type="ChEBI" id="CHEBI:16016"/>
        <dbReference type="ChEBI" id="CHEBI:57634"/>
        <dbReference type="ChEBI" id="CHEBI:59776"/>
    </reaction>
</comment>
<evidence type="ECO:0000256" key="1">
    <source>
        <dbReference type="ARBA" id="ARBA00001326"/>
    </source>
</evidence>